<dbReference type="Proteomes" id="UP001473302">
    <property type="component" value="Unassembled WGS sequence"/>
</dbReference>
<reference evidence="2 3" key="1">
    <citation type="submission" date="2024-04" db="EMBL/GenBank/DDBJ databases">
        <title>genome sequences of Mucor flavus KT1a and Helicostylum pulchrum KT1b strains isolated from the surface of a dry-aged beef.</title>
        <authorList>
            <person name="Toyotome T."/>
            <person name="Hosono M."/>
            <person name="Torimaru M."/>
            <person name="Fukuda K."/>
            <person name="Mikami N."/>
        </authorList>
    </citation>
    <scope>NUCLEOTIDE SEQUENCE [LARGE SCALE GENOMIC DNA]</scope>
    <source>
        <strain evidence="2 3">KT1a</strain>
    </source>
</reference>
<dbReference type="EMBL" id="BAABUK010000011">
    <property type="protein sequence ID" value="GAA5811788.1"/>
    <property type="molecule type" value="Genomic_DNA"/>
</dbReference>
<gene>
    <name evidence="2" type="ORF">MFLAVUS_005231</name>
</gene>
<proteinExistence type="predicted"/>
<feature type="region of interest" description="Disordered" evidence="1">
    <location>
        <begin position="1"/>
        <end position="65"/>
    </location>
</feature>
<evidence type="ECO:0000313" key="3">
    <source>
        <dbReference type="Proteomes" id="UP001473302"/>
    </source>
</evidence>
<protein>
    <submittedName>
        <fullName evidence="2">Uncharacterized protein</fullName>
    </submittedName>
</protein>
<feature type="compositionally biased region" description="Low complexity" evidence="1">
    <location>
        <begin position="9"/>
        <end position="44"/>
    </location>
</feature>
<organism evidence="2 3">
    <name type="scientific">Mucor flavus</name>
    <dbReference type="NCBI Taxonomy" id="439312"/>
    <lineage>
        <taxon>Eukaryota</taxon>
        <taxon>Fungi</taxon>
        <taxon>Fungi incertae sedis</taxon>
        <taxon>Mucoromycota</taxon>
        <taxon>Mucoromycotina</taxon>
        <taxon>Mucoromycetes</taxon>
        <taxon>Mucorales</taxon>
        <taxon>Mucorineae</taxon>
        <taxon>Mucoraceae</taxon>
        <taxon>Mucor</taxon>
    </lineage>
</organism>
<sequence>MACSLTTSNNNDNNGNAVNKNANASFGTPRSRGRPTTTGRQQPSQPSPLSPAPFPQKPEEYGESSTLALHEEIHTLYNVNAKRNMISVKAEWTDMLQTYKRGRDQLSLTGIASLDPWPFHDQMTELTAGIATIVPPNVCSTFMTHGETEDNRPDRVPRNTSMISIEALIEARHRHVNTNFEHNRPQRELAERYRLSAIEAREQSRRFMDSFLVMQERMLQNMERRREIPKRTSVSFEERLAAIT</sequence>
<name>A0ABP9YY60_9FUNG</name>
<keyword evidence="3" id="KW-1185">Reference proteome</keyword>
<comment type="caution">
    <text evidence="2">The sequence shown here is derived from an EMBL/GenBank/DDBJ whole genome shotgun (WGS) entry which is preliminary data.</text>
</comment>
<evidence type="ECO:0000313" key="2">
    <source>
        <dbReference type="EMBL" id="GAA5811788.1"/>
    </source>
</evidence>
<evidence type="ECO:0000256" key="1">
    <source>
        <dbReference type="SAM" id="MobiDB-lite"/>
    </source>
</evidence>
<feature type="compositionally biased region" description="Pro residues" evidence="1">
    <location>
        <begin position="45"/>
        <end position="56"/>
    </location>
</feature>
<accession>A0ABP9YY60</accession>